<dbReference type="InterPro" id="IPR035093">
    <property type="entry name" value="RelE/ParE_toxin_dom_sf"/>
</dbReference>
<comment type="caution">
    <text evidence="3">The sequence shown here is derived from an EMBL/GenBank/DDBJ whole genome shotgun (WGS) entry which is preliminary data.</text>
</comment>
<dbReference type="Proteomes" id="UP001620597">
    <property type="component" value="Unassembled WGS sequence"/>
</dbReference>
<dbReference type="InterPro" id="IPR051803">
    <property type="entry name" value="TA_system_RelE-like_toxin"/>
</dbReference>
<evidence type="ECO:0000256" key="2">
    <source>
        <dbReference type="ARBA" id="ARBA00022649"/>
    </source>
</evidence>
<sequence length="104" mass="12063">MAKIVWTEAALDQLDNVAEYIALDKPDAARELVARVFKKVDRLEQFPNSGREPPELPDSIYREVVCNPCRVFYRCDGNNVLILHLMRDEMQLRKYLLSDEYGSS</sequence>
<keyword evidence="4" id="KW-1185">Reference proteome</keyword>
<organism evidence="3 4">
    <name type="scientific">Oceanobacter antarcticus</name>
    <dbReference type="NCBI Taxonomy" id="3133425"/>
    <lineage>
        <taxon>Bacteria</taxon>
        <taxon>Pseudomonadati</taxon>
        <taxon>Pseudomonadota</taxon>
        <taxon>Gammaproteobacteria</taxon>
        <taxon>Oceanospirillales</taxon>
        <taxon>Oceanospirillaceae</taxon>
        <taxon>Oceanobacter</taxon>
    </lineage>
</organism>
<comment type="similarity">
    <text evidence="1">Belongs to the RelE toxin family.</text>
</comment>
<dbReference type="PANTHER" id="PTHR33755:SF5">
    <property type="entry name" value="TYPE II TOXIN-ANTITOXIN SYSTEM RELE_PARE FAMILY TOXIN"/>
    <property type="match status" value="1"/>
</dbReference>
<evidence type="ECO:0000256" key="1">
    <source>
        <dbReference type="ARBA" id="ARBA00006226"/>
    </source>
</evidence>
<dbReference type="InterPro" id="IPR007712">
    <property type="entry name" value="RelE/ParE_toxin"/>
</dbReference>
<evidence type="ECO:0000313" key="3">
    <source>
        <dbReference type="EMBL" id="MFK4753487.1"/>
    </source>
</evidence>
<dbReference type="Pfam" id="PF05016">
    <property type="entry name" value="ParE_toxin"/>
    <property type="match status" value="1"/>
</dbReference>
<name>A0ABW8NKT9_9GAMM</name>
<dbReference type="RefSeq" id="WP_416206520.1">
    <property type="nucleotide sequence ID" value="NZ_JBBKTX010000017.1"/>
</dbReference>
<reference evidence="3 4" key="1">
    <citation type="submission" date="2024-03" db="EMBL/GenBank/DDBJ databases">
        <title>High-quality draft genome sequence of Oceanobacter sp. wDCs-4.</title>
        <authorList>
            <person name="Dong C."/>
        </authorList>
    </citation>
    <scope>NUCLEOTIDE SEQUENCE [LARGE SCALE GENOMIC DNA]</scope>
    <source>
        <strain evidence="4">wDCs-4</strain>
    </source>
</reference>
<dbReference type="EMBL" id="JBBKTX010000017">
    <property type="protein sequence ID" value="MFK4753487.1"/>
    <property type="molecule type" value="Genomic_DNA"/>
</dbReference>
<dbReference type="Gene3D" id="3.30.2310.20">
    <property type="entry name" value="RelE-like"/>
    <property type="match status" value="1"/>
</dbReference>
<keyword evidence="2" id="KW-1277">Toxin-antitoxin system</keyword>
<protein>
    <submittedName>
        <fullName evidence="3">Type II toxin-antitoxin system RelE/ParE family toxin</fullName>
    </submittedName>
</protein>
<accession>A0ABW8NKT9</accession>
<evidence type="ECO:0000313" key="4">
    <source>
        <dbReference type="Proteomes" id="UP001620597"/>
    </source>
</evidence>
<dbReference type="PANTHER" id="PTHR33755">
    <property type="entry name" value="TOXIN PARE1-RELATED"/>
    <property type="match status" value="1"/>
</dbReference>
<proteinExistence type="inferred from homology"/>
<gene>
    <name evidence="3" type="ORF">WG929_13815</name>
</gene>